<feature type="domain" description="Brix" evidence="2">
    <location>
        <begin position="196"/>
        <end position="404"/>
    </location>
</feature>
<evidence type="ECO:0000313" key="3">
    <source>
        <dbReference type="EMBL" id="KAK0663552.1"/>
    </source>
</evidence>
<dbReference type="EMBL" id="JAUJDW010000003">
    <property type="protein sequence ID" value="KAK0663552.1"/>
    <property type="molecule type" value="Genomic_DNA"/>
</dbReference>
<dbReference type="GO" id="GO:0030687">
    <property type="term" value="C:preribosome, large subunit precursor"/>
    <property type="evidence" value="ECO:0007669"/>
    <property type="project" value="TreeGrafter"/>
</dbReference>
<dbReference type="SUPFAM" id="SSF52954">
    <property type="entry name" value="Class II aaRS ABD-related"/>
    <property type="match status" value="1"/>
</dbReference>
<dbReference type="SMART" id="SM00879">
    <property type="entry name" value="Brix"/>
    <property type="match status" value="1"/>
</dbReference>
<feature type="region of interest" description="Disordered" evidence="1">
    <location>
        <begin position="430"/>
        <end position="494"/>
    </location>
</feature>
<protein>
    <submittedName>
        <fullName evidence="3">Ribosome production factor 1</fullName>
    </submittedName>
</protein>
<gene>
    <name evidence="3" type="primary">RPF1</name>
    <name evidence="3" type="ORF">DIS24_g893</name>
</gene>
<dbReference type="PANTHER" id="PTHR22734">
    <property type="entry name" value="U3 SMALL NUCLEOLAR RIBONUCLEOPROTEIN PROTEIN IMP4"/>
    <property type="match status" value="1"/>
</dbReference>
<dbReference type="AlphaFoldDB" id="A0AA39Z4S0"/>
<feature type="compositionally biased region" description="Pro residues" evidence="1">
    <location>
        <begin position="479"/>
        <end position="488"/>
    </location>
</feature>
<comment type="caution">
    <text evidence="3">The sequence shown here is derived from an EMBL/GenBank/DDBJ whole genome shotgun (WGS) entry which is preliminary data.</text>
</comment>
<evidence type="ECO:0000313" key="4">
    <source>
        <dbReference type="Proteomes" id="UP001175001"/>
    </source>
</evidence>
<feature type="region of interest" description="Disordered" evidence="1">
    <location>
        <begin position="605"/>
        <end position="625"/>
    </location>
</feature>
<evidence type="ECO:0000259" key="2">
    <source>
        <dbReference type="PROSITE" id="PS50833"/>
    </source>
</evidence>
<keyword evidence="4" id="KW-1185">Reference proteome</keyword>
<feature type="compositionally biased region" description="Polar residues" evidence="1">
    <location>
        <begin position="159"/>
        <end position="175"/>
    </location>
</feature>
<feature type="region of interest" description="Disordered" evidence="1">
    <location>
        <begin position="1"/>
        <end position="60"/>
    </location>
</feature>
<accession>A0AA39Z4S0</accession>
<reference evidence="3" key="1">
    <citation type="submission" date="2023-06" db="EMBL/GenBank/DDBJ databases">
        <title>Multi-omics analyses reveal the molecular pathogenesis toolkit of Lasiodiplodia hormozganensis, a cross-kingdom pathogen.</title>
        <authorList>
            <person name="Felix C."/>
            <person name="Meneses R."/>
            <person name="Goncalves M.F.M."/>
            <person name="Tilleman L."/>
            <person name="Duarte A.S."/>
            <person name="Jorrin-Novo J.V."/>
            <person name="Van De Peer Y."/>
            <person name="Deforce D."/>
            <person name="Van Nieuwerburgh F."/>
            <person name="Esteves A.C."/>
            <person name="Alves A."/>
        </authorList>
    </citation>
    <scope>NUCLEOTIDE SEQUENCE</scope>
    <source>
        <strain evidence="3">CBS 339.90</strain>
    </source>
</reference>
<dbReference type="Gene3D" id="3.40.50.10480">
    <property type="entry name" value="Probable brix-domain ribosomal biogenesis protein"/>
    <property type="match status" value="1"/>
</dbReference>
<feature type="compositionally biased region" description="Basic and acidic residues" evidence="1">
    <location>
        <begin position="21"/>
        <end position="60"/>
    </location>
</feature>
<feature type="compositionally biased region" description="Basic and acidic residues" evidence="1">
    <location>
        <begin position="696"/>
        <end position="728"/>
    </location>
</feature>
<feature type="compositionally biased region" description="Basic and acidic residues" evidence="1">
    <location>
        <begin position="1"/>
        <end position="11"/>
    </location>
</feature>
<dbReference type="PROSITE" id="PS50833">
    <property type="entry name" value="BRIX"/>
    <property type="match status" value="1"/>
</dbReference>
<dbReference type="GO" id="GO:0042134">
    <property type="term" value="F:rRNA primary transcript binding"/>
    <property type="evidence" value="ECO:0007669"/>
    <property type="project" value="InterPro"/>
</dbReference>
<feature type="region of interest" description="Disordered" evidence="1">
    <location>
        <begin position="685"/>
        <end position="728"/>
    </location>
</feature>
<dbReference type="Pfam" id="PF04427">
    <property type="entry name" value="Brix"/>
    <property type="match status" value="1"/>
</dbReference>
<feature type="region of interest" description="Disordered" evidence="1">
    <location>
        <begin position="98"/>
        <end position="175"/>
    </location>
</feature>
<dbReference type="GO" id="GO:0000470">
    <property type="term" value="P:maturation of LSU-rRNA"/>
    <property type="evidence" value="ECO:0007669"/>
    <property type="project" value="TreeGrafter"/>
</dbReference>
<dbReference type="PANTHER" id="PTHR22734:SF3">
    <property type="entry name" value="RIBOSOME PRODUCTION FACTOR 1"/>
    <property type="match status" value="1"/>
</dbReference>
<dbReference type="InterPro" id="IPR044281">
    <property type="entry name" value="IMP4/RPF1"/>
</dbReference>
<dbReference type="Proteomes" id="UP001175001">
    <property type="component" value="Unassembled WGS sequence"/>
</dbReference>
<dbReference type="InterPro" id="IPR007109">
    <property type="entry name" value="Brix"/>
</dbReference>
<organism evidence="3 4">
    <name type="scientific">Lasiodiplodia hormozganensis</name>
    <dbReference type="NCBI Taxonomy" id="869390"/>
    <lineage>
        <taxon>Eukaryota</taxon>
        <taxon>Fungi</taxon>
        <taxon>Dikarya</taxon>
        <taxon>Ascomycota</taxon>
        <taxon>Pezizomycotina</taxon>
        <taxon>Dothideomycetes</taxon>
        <taxon>Dothideomycetes incertae sedis</taxon>
        <taxon>Botryosphaeriales</taxon>
        <taxon>Botryosphaeriaceae</taxon>
        <taxon>Lasiodiplodia</taxon>
    </lineage>
</organism>
<dbReference type="GO" id="GO:0005730">
    <property type="term" value="C:nucleolus"/>
    <property type="evidence" value="ECO:0007669"/>
    <property type="project" value="TreeGrafter"/>
</dbReference>
<proteinExistence type="predicted"/>
<feature type="compositionally biased region" description="Acidic residues" evidence="1">
    <location>
        <begin position="102"/>
        <end position="146"/>
    </location>
</feature>
<sequence length="740" mass="84873">MGSEKLSEKHALPFKTKNKLKRNDYNLKQKKVREATKRDERMRRKREEAKNPRLKEERLARNVPVTIDKKRTWDIVDSDDDNILNAAVDVERLKRQRLAAEEAAEQAEEEEEEESEAEGEDSDEDDRDSMLDESESDEEEDEEEEEKASKKKKRAESPPRTQRASSPSGSTATTNLHLTPESLAAKFPALFEPQTKEPKILVTTGINSTLHKEAELFTKLLPNSNYVRRSAHRYGHKYSVREISKFAANRDYTTVVILMEDQKKPSGLDIVHLPNGPMFHFSISNWVEGAKLPGHGNPTEHYPELILNNFRTPLGLLTAHLFRTMFPPQPELEGRQVVTLHNQRDYIFVRRHRYIFRDKRASEKSVVGTDGKPIKGVEDIRAGLQELGPRFTLKLRGIDKGIQKASGQEWQWKAGSEKVRTRFAFCHAANRPSAQPPNPLAPAASRPSPPSPPKQSNPSATTPHSQPPPRHHHHHQQPPNHPPPPTTAKPPTTTTTTIICNLRGQPLPPRLGKHPSVTARLSSAGEYHVSVPLRAKSAYLRWRVAQWKRQRRAHAERGDLPAYAERLLELVARDEGAIVRAEEALGRGEEVEVVRERWRERWGRERGRLQQQQQTKGRDDGDDDQVERLRERAEYLAGSMEGYLQRLAETEEPRMRMVFSDLWEQDRRRREEVLRKIEEGDVGKGEQVEKVQAQRSVREDRMRSLRPREGGKVVKRENKRAARRVQKSDRAVAFGTRVGE</sequence>
<dbReference type="GO" id="GO:0000460">
    <property type="term" value="P:maturation of 5.8S rRNA"/>
    <property type="evidence" value="ECO:0007669"/>
    <property type="project" value="TreeGrafter"/>
</dbReference>
<evidence type="ECO:0000256" key="1">
    <source>
        <dbReference type="SAM" id="MobiDB-lite"/>
    </source>
</evidence>
<dbReference type="FunFam" id="3.40.50.10480:FF:000005">
    <property type="entry name" value="Similar to RNA processing factor 1"/>
    <property type="match status" value="1"/>
</dbReference>
<name>A0AA39Z4S0_9PEZI</name>